<proteinExistence type="predicted"/>
<dbReference type="CDD" id="cd00882">
    <property type="entry name" value="Ras_like_GTPase"/>
    <property type="match status" value="1"/>
</dbReference>
<sequence length="197" mass="22333">MEYKVCLFGFEHSGVRSLIHRLITGNFSGSPVVFKEEYQSIEYKMSKKVVKIKIWDNLTLEQKHKSTNESFVKDASAVIIVCDILQPNIAIKFKSLVTKVLLFKPDCKILIAFTKSDLPNSGIDLEIAELILERKLDMVSVSSKTGDGISKVEEFIISQTQEGLNKKDISKKFSSSTKTPFTKEKNGFSRIRQLCKF</sequence>
<dbReference type="GO" id="GO:0003924">
    <property type="term" value="F:GTPase activity"/>
    <property type="evidence" value="ECO:0007669"/>
    <property type="project" value="InterPro"/>
</dbReference>
<evidence type="ECO:0000256" key="1">
    <source>
        <dbReference type="ARBA" id="ARBA00022741"/>
    </source>
</evidence>
<dbReference type="OMA" id="MEYKVCL"/>
<dbReference type="InterPro" id="IPR027417">
    <property type="entry name" value="P-loop_NTPase"/>
</dbReference>
<reference evidence="2 3" key="1">
    <citation type="submission" date="2011-11" db="EMBL/GenBank/DDBJ databases">
        <authorList>
            <person name="Hannick L."/>
            <person name="Karamycheva S."/>
            <person name="Lorenzi H."/>
            <person name="Caler E."/>
        </authorList>
    </citation>
    <scope>NUCLEOTIDE SEQUENCE [LARGE SCALE GENOMIC DNA]</scope>
    <source>
        <strain evidence="2 3">P19</strain>
    </source>
</reference>
<protein>
    <recommendedName>
        <fullName evidence="4">Ras family GTPase</fullName>
    </recommendedName>
</protein>
<dbReference type="EMBL" id="JH927417">
    <property type="protein sequence ID" value="EKE39675.1"/>
    <property type="molecule type" value="Genomic_DNA"/>
</dbReference>
<dbReference type="GO" id="GO:0005525">
    <property type="term" value="F:GTP binding"/>
    <property type="evidence" value="ECO:0007669"/>
    <property type="project" value="InterPro"/>
</dbReference>
<evidence type="ECO:0000313" key="3">
    <source>
        <dbReference type="Proteomes" id="UP000006769"/>
    </source>
</evidence>
<keyword evidence="1" id="KW-0547">Nucleotide-binding</keyword>
<accession>K2HU48</accession>
<organism evidence="2 3">
    <name type="scientific">Entamoeba nuttalli (strain P19)</name>
    <name type="common">Amoeba</name>
    <dbReference type="NCBI Taxonomy" id="1076696"/>
    <lineage>
        <taxon>Eukaryota</taxon>
        <taxon>Amoebozoa</taxon>
        <taxon>Evosea</taxon>
        <taxon>Archamoebae</taxon>
        <taxon>Mastigamoebida</taxon>
        <taxon>Entamoebidae</taxon>
        <taxon>Entamoeba</taxon>
    </lineage>
</organism>
<dbReference type="RefSeq" id="XP_008857989.1">
    <property type="nucleotide sequence ID" value="XM_008859767.1"/>
</dbReference>
<dbReference type="VEuPathDB" id="AmoebaDB:ENU1_119090"/>
<name>K2HU48_ENTNP</name>
<dbReference type="AlphaFoldDB" id="K2HU48"/>
<dbReference type="InterPro" id="IPR001806">
    <property type="entry name" value="Small_GTPase"/>
</dbReference>
<dbReference type="Pfam" id="PF00071">
    <property type="entry name" value="Ras"/>
    <property type="match status" value="1"/>
</dbReference>
<gene>
    <name evidence="2" type="ORF">ENU1_119090</name>
</gene>
<dbReference type="PANTHER" id="PTHR47978">
    <property type="match status" value="1"/>
</dbReference>
<dbReference type="Gene3D" id="3.40.50.300">
    <property type="entry name" value="P-loop containing nucleotide triphosphate hydrolases"/>
    <property type="match status" value="1"/>
</dbReference>
<dbReference type="FunFam" id="3.40.50.300:FF:003321">
    <property type="entry name" value="Uncharacterized protein"/>
    <property type="match status" value="1"/>
</dbReference>
<evidence type="ECO:0008006" key="4">
    <source>
        <dbReference type="Google" id="ProtNLM"/>
    </source>
</evidence>
<evidence type="ECO:0000313" key="2">
    <source>
        <dbReference type="EMBL" id="EKE39675.1"/>
    </source>
</evidence>
<dbReference type="Proteomes" id="UP000006769">
    <property type="component" value="Unassembled WGS sequence"/>
</dbReference>
<dbReference type="GeneID" id="20074165"/>
<dbReference type="SUPFAM" id="SSF52540">
    <property type="entry name" value="P-loop containing nucleoside triphosphate hydrolases"/>
    <property type="match status" value="1"/>
</dbReference>
<dbReference type="OrthoDB" id="29767at2759"/>